<feature type="compositionally biased region" description="Low complexity" evidence="1">
    <location>
        <begin position="1"/>
        <end position="16"/>
    </location>
</feature>
<accession>A0A5N5QB30</accession>
<protein>
    <submittedName>
        <fullName evidence="2">Uncharacterized protein</fullName>
    </submittedName>
</protein>
<name>A0A5N5QB30_9AGAM</name>
<keyword evidence="3" id="KW-1185">Reference proteome</keyword>
<dbReference type="AlphaFoldDB" id="A0A5N5QB30"/>
<evidence type="ECO:0000256" key="1">
    <source>
        <dbReference type="SAM" id="MobiDB-lite"/>
    </source>
</evidence>
<gene>
    <name evidence="2" type="ORF">CTheo_7600</name>
</gene>
<dbReference type="EMBL" id="SSOP01000340">
    <property type="protein sequence ID" value="KAB5588955.1"/>
    <property type="molecule type" value="Genomic_DNA"/>
</dbReference>
<evidence type="ECO:0000313" key="3">
    <source>
        <dbReference type="Proteomes" id="UP000383932"/>
    </source>
</evidence>
<comment type="caution">
    <text evidence="2">The sequence shown here is derived from an EMBL/GenBank/DDBJ whole genome shotgun (WGS) entry which is preliminary data.</text>
</comment>
<proteinExistence type="predicted"/>
<reference evidence="2 3" key="1">
    <citation type="journal article" date="2019" name="Fungal Biol. Biotechnol.">
        <title>Draft genome sequence of fastidious pathogen Ceratobasidium theobromae, which causes vascular-streak dieback in Theobroma cacao.</title>
        <authorList>
            <person name="Ali S.S."/>
            <person name="Asman A."/>
            <person name="Shao J."/>
            <person name="Firmansyah A.P."/>
            <person name="Susilo A.W."/>
            <person name="Rosmana A."/>
            <person name="McMahon P."/>
            <person name="Junaid M."/>
            <person name="Guest D."/>
            <person name="Kheng T.Y."/>
            <person name="Meinhardt L.W."/>
            <person name="Bailey B.A."/>
        </authorList>
    </citation>
    <scope>NUCLEOTIDE SEQUENCE [LARGE SCALE GENOMIC DNA]</scope>
    <source>
        <strain evidence="2 3">CT2</strain>
    </source>
</reference>
<sequence>MSAILSSVSLTSSSVAQTGTTPARFKVHKQRLDSHATSITVSAPALNPLIANTTLRGFRPTTSRLAILDTKNASARVRGFDQEWVDAGRERDRE</sequence>
<evidence type="ECO:0000313" key="2">
    <source>
        <dbReference type="EMBL" id="KAB5588955.1"/>
    </source>
</evidence>
<feature type="region of interest" description="Disordered" evidence="1">
    <location>
        <begin position="1"/>
        <end position="22"/>
    </location>
</feature>
<organism evidence="2 3">
    <name type="scientific">Ceratobasidium theobromae</name>
    <dbReference type="NCBI Taxonomy" id="1582974"/>
    <lineage>
        <taxon>Eukaryota</taxon>
        <taxon>Fungi</taxon>
        <taxon>Dikarya</taxon>
        <taxon>Basidiomycota</taxon>
        <taxon>Agaricomycotina</taxon>
        <taxon>Agaricomycetes</taxon>
        <taxon>Cantharellales</taxon>
        <taxon>Ceratobasidiaceae</taxon>
        <taxon>Ceratobasidium</taxon>
    </lineage>
</organism>
<dbReference type="Proteomes" id="UP000383932">
    <property type="component" value="Unassembled WGS sequence"/>
</dbReference>